<keyword evidence="4 5" id="KW-0963">Cytoplasm</keyword>
<evidence type="ECO:0000259" key="9">
    <source>
        <dbReference type="Pfam" id="PF21982"/>
    </source>
</evidence>
<dbReference type="InterPro" id="IPR053924">
    <property type="entry name" value="RecX_HTH_2nd"/>
</dbReference>
<dbReference type="Pfam" id="PF21981">
    <property type="entry name" value="RecX_HTH3"/>
    <property type="match status" value="1"/>
</dbReference>
<protein>
    <recommendedName>
        <fullName evidence="3 5">Regulatory protein RecX</fullName>
    </recommendedName>
</protein>
<name>A0A939C3A5_9ACTN</name>
<comment type="caution">
    <text evidence="10">The sequence shown here is derived from an EMBL/GenBank/DDBJ whole genome shotgun (WGS) entry which is preliminary data.</text>
</comment>
<organism evidence="10 11">
    <name type="scientific">Nakamurella leprariae</name>
    <dbReference type="NCBI Taxonomy" id="2803911"/>
    <lineage>
        <taxon>Bacteria</taxon>
        <taxon>Bacillati</taxon>
        <taxon>Actinomycetota</taxon>
        <taxon>Actinomycetes</taxon>
        <taxon>Nakamurellales</taxon>
        <taxon>Nakamurellaceae</taxon>
        <taxon>Nakamurella</taxon>
    </lineage>
</organism>
<dbReference type="Proteomes" id="UP000663792">
    <property type="component" value="Unassembled WGS sequence"/>
</dbReference>
<dbReference type="InterPro" id="IPR003783">
    <property type="entry name" value="Regulatory_RecX"/>
</dbReference>
<accession>A0A939C3A5</accession>
<evidence type="ECO:0000313" key="10">
    <source>
        <dbReference type="EMBL" id="MBM9469209.1"/>
    </source>
</evidence>
<gene>
    <name evidence="5" type="primary">recX</name>
    <name evidence="10" type="ORF">JL106_18135</name>
</gene>
<feature type="compositionally biased region" description="Low complexity" evidence="6">
    <location>
        <begin position="22"/>
        <end position="35"/>
    </location>
</feature>
<evidence type="ECO:0000256" key="3">
    <source>
        <dbReference type="ARBA" id="ARBA00018111"/>
    </source>
</evidence>
<comment type="function">
    <text evidence="5">Modulates RecA activity.</text>
</comment>
<dbReference type="PANTHER" id="PTHR33602">
    <property type="entry name" value="REGULATORY PROTEIN RECX FAMILY PROTEIN"/>
    <property type="match status" value="1"/>
</dbReference>
<dbReference type="InterPro" id="IPR053925">
    <property type="entry name" value="RecX_HTH_3rd"/>
</dbReference>
<dbReference type="Gene3D" id="1.10.10.10">
    <property type="entry name" value="Winged helix-like DNA-binding domain superfamily/Winged helix DNA-binding domain"/>
    <property type="match status" value="2"/>
</dbReference>
<dbReference type="RefSeq" id="WP_205262171.1">
    <property type="nucleotide sequence ID" value="NZ_JAERWK010000025.1"/>
</dbReference>
<dbReference type="InterPro" id="IPR053926">
    <property type="entry name" value="RecX_HTH_1st"/>
</dbReference>
<sequence>MEADRSAVLAQLADRIAAVEQTAPPAGSPAGPTGDSRSRPPRRRRGPDTEPAATPGHPEDDPGDPVAVAKAVCLRLLAVSARTRAGLAEALQRRGVPDDAARIALDRLTEVGLIDDAAYAEAFVRTKHRDRGLGRTALAAELRRKGVDGAMAAEAAAAVDPDDERRRATELVRRRLDSVMAAGPEAARRRLAGLLARRGYPPGLVYEVVDRAVQGHLDRQPDE</sequence>
<evidence type="ECO:0000256" key="6">
    <source>
        <dbReference type="SAM" id="MobiDB-lite"/>
    </source>
</evidence>
<dbReference type="PANTHER" id="PTHR33602:SF1">
    <property type="entry name" value="REGULATORY PROTEIN RECX FAMILY PROTEIN"/>
    <property type="match status" value="1"/>
</dbReference>
<feature type="domain" description="RecX second three-helical" evidence="7">
    <location>
        <begin position="115"/>
        <end position="155"/>
    </location>
</feature>
<dbReference type="GO" id="GO:0005737">
    <property type="term" value="C:cytoplasm"/>
    <property type="evidence" value="ECO:0007669"/>
    <property type="project" value="UniProtKB-SubCell"/>
</dbReference>
<evidence type="ECO:0000259" key="7">
    <source>
        <dbReference type="Pfam" id="PF02631"/>
    </source>
</evidence>
<feature type="region of interest" description="Disordered" evidence="6">
    <location>
        <begin position="16"/>
        <end position="65"/>
    </location>
</feature>
<dbReference type="HAMAP" id="MF_01114">
    <property type="entry name" value="RecX"/>
    <property type="match status" value="1"/>
</dbReference>
<dbReference type="Pfam" id="PF21982">
    <property type="entry name" value="RecX_HTH1"/>
    <property type="match status" value="1"/>
</dbReference>
<dbReference type="GO" id="GO:0006282">
    <property type="term" value="P:regulation of DNA repair"/>
    <property type="evidence" value="ECO:0007669"/>
    <property type="project" value="UniProtKB-UniRule"/>
</dbReference>
<evidence type="ECO:0000259" key="8">
    <source>
        <dbReference type="Pfam" id="PF21981"/>
    </source>
</evidence>
<dbReference type="EMBL" id="JAERWK010000025">
    <property type="protein sequence ID" value="MBM9469209.1"/>
    <property type="molecule type" value="Genomic_DNA"/>
</dbReference>
<dbReference type="AlphaFoldDB" id="A0A939C3A5"/>
<evidence type="ECO:0000313" key="11">
    <source>
        <dbReference type="Proteomes" id="UP000663792"/>
    </source>
</evidence>
<reference evidence="10" key="1">
    <citation type="submission" date="2021-01" db="EMBL/GenBank/DDBJ databases">
        <title>YIM 132084 draft genome.</title>
        <authorList>
            <person name="An D."/>
        </authorList>
    </citation>
    <scope>NUCLEOTIDE SEQUENCE</scope>
    <source>
        <strain evidence="10">YIM 132084</strain>
    </source>
</reference>
<comment type="similarity">
    <text evidence="2 5">Belongs to the RecX family.</text>
</comment>
<feature type="domain" description="RecX first three-helical" evidence="9">
    <location>
        <begin position="69"/>
        <end position="108"/>
    </location>
</feature>
<evidence type="ECO:0000256" key="2">
    <source>
        <dbReference type="ARBA" id="ARBA00009695"/>
    </source>
</evidence>
<evidence type="ECO:0000256" key="5">
    <source>
        <dbReference type="HAMAP-Rule" id="MF_01114"/>
    </source>
</evidence>
<evidence type="ECO:0000256" key="4">
    <source>
        <dbReference type="ARBA" id="ARBA00022490"/>
    </source>
</evidence>
<keyword evidence="11" id="KW-1185">Reference proteome</keyword>
<dbReference type="InterPro" id="IPR036388">
    <property type="entry name" value="WH-like_DNA-bd_sf"/>
</dbReference>
<feature type="domain" description="RecX third three-helical" evidence="8">
    <location>
        <begin position="164"/>
        <end position="209"/>
    </location>
</feature>
<evidence type="ECO:0000256" key="1">
    <source>
        <dbReference type="ARBA" id="ARBA00004496"/>
    </source>
</evidence>
<dbReference type="Pfam" id="PF02631">
    <property type="entry name" value="RecX_HTH2"/>
    <property type="match status" value="1"/>
</dbReference>
<comment type="subcellular location">
    <subcellularLocation>
        <location evidence="1 5">Cytoplasm</location>
    </subcellularLocation>
</comment>
<proteinExistence type="inferred from homology"/>